<evidence type="ECO:0000256" key="6">
    <source>
        <dbReference type="ARBA" id="ARBA00022989"/>
    </source>
</evidence>
<dbReference type="PRINTS" id="PR01806">
    <property type="entry name" value="VIRFACTRMVIN"/>
</dbReference>
<keyword evidence="4" id="KW-0133">Cell shape</keyword>
<feature type="transmembrane region" description="Helical" evidence="8">
    <location>
        <begin position="309"/>
        <end position="333"/>
    </location>
</feature>
<feature type="transmembrane region" description="Helical" evidence="8">
    <location>
        <begin position="226"/>
        <end position="247"/>
    </location>
</feature>
<feature type="transmembrane region" description="Helical" evidence="8">
    <location>
        <begin position="378"/>
        <end position="398"/>
    </location>
</feature>
<dbReference type="NCBIfam" id="TIGR01695">
    <property type="entry name" value="murJ_mviN"/>
    <property type="match status" value="1"/>
</dbReference>
<dbReference type="EMBL" id="UOFW01000097">
    <property type="protein sequence ID" value="VAX04546.1"/>
    <property type="molecule type" value="Genomic_DNA"/>
</dbReference>
<dbReference type="PANTHER" id="PTHR47019:SF1">
    <property type="entry name" value="LIPID II FLIPPASE MURJ"/>
    <property type="match status" value="1"/>
</dbReference>
<dbReference type="GO" id="GO:0009252">
    <property type="term" value="P:peptidoglycan biosynthetic process"/>
    <property type="evidence" value="ECO:0007669"/>
    <property type="project" value="UniProtKB-KW"/>
</dbReference>
<dbReference type="AlphaFoldDB" id="A0A3B1AFB8"/>
<accession>A0A3B1AFB8</accession>
<dbReference type="PANTHER" id="PTHR47019">
    <property type="entry name" value="LIPID II FLIPPASE MURJ"/>
    <property type="match status" value="1"/>
</dbReference>
<dbReference type="GO" id="GO:0034204">
    <property type="term" value="P:lipid translocation"/>
    <property type="evidence" value="ECO:0007669"/>
    <property type="project" value="TreeGrafter"/>
</dbReference>
<feature type="transmembrane region" description="Helical" evidence="8">
    <location>
        <begin position="20"/>
        <end position="38"/>
    </location>
</feature>
<keyword evidence="3 8" id="KW-0812">Transmembrane</keyword>
<feature type="transmembrane region" description="Helical" evidence="8">
    <location>
        <begin position="345"/>
        <end position="366"/>
    </location>
</feature>
<dbReference type="GO" id="GO:0015648">
    <property type="term" value="F:lipid-linked peptidoglycan transporter activity"/>
    <property type="evidence" value="ECO:0007669"/>
    <property type="project" value="TreeGrafter"/>
</dbReference>
<keyword evidence="7 8" id="KW-0472">Membrane</keyword>
<evidence type="ECO:0000256" key="3">
    <source>
        <dbReference type="ARBA" id="ARBA00022692"/>
    </source>
</evidence>
<evidence type="ECO:0000313" key="9">
    <source>
        <dbReference type="EMBL" id="VAX04546.1"/>
    </source>
</evidence>
<dbReference type="InterPro" id="IPR051050">
    <property type="entry name" value="Lipid_II_flippase_MurJ/MviN"/>
</dbReference>
<dbReference type="InterPro" id="IPR004268">
    <property type="entry name" value="MurJ"/>
</dbReference>
<dbReference type="HAMAP" id="MF_02078">
    <property type="entry name" value="MurJ_MviN"/>
    <property type="match status" value="1"/>
</dbReference>
<sequence length="514" mass="55419">MTVGGATMASRFLGFAREMLIAFILGAGPVADAFYAAFRFPNLFRRLFAEGAFNAAFVPMFSKELETGTLKQAKQFAENILSYLLIILIFLTAIAEISMPWLVANVIAPRFADNADKFELTVELTRIMFPFLLCMSVVAMLSGILNAMRHYFVAAIVPVIMNIVLVSVLLIAHSQSFNPVLVGKTLAWGVLVSGILQLALLYYAVSRQGFRLHLKIPRPSPKVKKLLLLAAPVALTGGITQINLLVGQVIASAQDGAIAILNYADRIYQLPLGVVGIAIGVVLLPELSRALAAADQKEAHLLQNKSLEFALMLTLPAAVGLFFLPGPIIAMLYERGAFSAETTALTAAALAAFAIGLPSFVLLKVFQPVYFARFNMRAPMWFALISAIINIVGSLLLFPYYGHVGIAFATSIAGWVNALMLIAGLTMGGNFSLPRQSIARLTKILLASLIMGLLLYVTSGWIIDMTTNQGFLTRFAIVMAAITMGAIVYFGTLIVTGGLKLSELKSVVSKKKSS</sequence>
<keyword evidence="6 8" id="KW-1133">Transmembrane helix</keyword>
<feature type="transmembrane region" description="Helical" evidence="8">
    <location>
        <begin position="267"/>
        <end position="288"/>
    </location>
</feature>
<dbReference type="Pfam" id="PF03023">
    <property type="entry name" value="MurJ"/>
    <property type="match status" value="1"/>
</dbReference>
<evidence type="ECO:0000256" key="2">
    <source>
        <dbReference type="ARBA" id="ARBA00022475"/>
    </source>
</evidence>
<feature type="transmembrane region" description="Helical" evidence="8">
    <location>
        <begin position="444"/>
        <end position="463"/>
    </location>
</feature>
<feature type="transmembrane region" description="Helical" evidence="8">
    <location>
        <begin position="475"/>
        <end position="501"/>
    </location>
</feature>
<keyword evidence="2" id="KW-1003">Cell membrane</keyword>
<feature type="transmembrane region" description="Helical" evidence="8">
    <location>
        <begin position="80"/>
        <end position="107"/>
    </location>
</feature>
<feature type="transmembrane region" description="Helical" evidence="8">
    <location>
        <begin position="404"/>
        <end position="423"/>
    </location>
</feature>
<proteinExistence type="inferred from homology"/>
<evidence type="ECO:0000256" key="5">
    <source>
        <dbReference type="ARBA" id="ARBA00022984"/>
    </source>
</evidence>
<gene>
    <name evidence="9" type="ORF">MNBD_ALPHA03-388</name>
</gene>
<dbReference type="GO" id="GO:0008360">
    <property type="term" value="P:regulation of cell shape"/>
    <property type="evidence" value="ECO:0007669"/>
    <property type="project" value="UniProtKB-KW"/>
</dbReference>
<evidence type="ECO:0000256" key="8">
    <source>
        <dbReference type="SAM" id="Phobius"/>
    </source>
</evidence>
<reference evidence="9" key="1">
    <citation type="submission" date="2018-06" db="EMBL/GenBank/DDBJ databases">
        <authorList>
            <person name="Zhirakovskaya E."/>
        </authorList>
    </citation>
    <scope>NUCLEOTIDE SEQUENCE</scope>
</reference>
<evidence type="ECO:0000256" key="4">
    <source>
        <dbReference type="ARBA" id="ARBA00022960"/>
    </source>
</evidence>
<dbReference type="GO" id="GO:0005886">
    <property type="term" value="C:plasma membrane"/>
    <property type="evidence" value="ECO:0007669"/>
    <property type="project" value="UniProtKB-SubCell"/>
</dbReference>
<dbReference type="CDD" id="cd13123">
    <property type="entry name" value="MATE_MurJ_like"/>
    <property type="match status" value="1"/>
</dbReference>
<organism evidence="9">
    <name type="scientific">hydrothermal vent metagenome</name>
    <dbReference type="NCBI Taxonomy" id="652676"/>
    <lineage>
        <taxon>unclassified sequences</taxon>
        <taxon>metagenomes</taxon>
        <taxon>ecological metagenomes</taxon>
    </lineage>
</organism>
<evidence type="ECO:0000256" key="1">
    <source>
        <dbReference type="ARBA" id="ARBA00004651"/>
    </source>
</evidence>
<protein>
    <submittedName>
        <fullName evidence="9">Proposed peptidoglycan lipid II flippase MurJ</fullName>
    </submittedName>
</protein>
<comment type="subcellular location">
    <subcellularLocation>
        <location evidence="1">Cell membrane</location>
        <topology evidence="1">Multi-pass membrane protein</topology>
    </subcellularLocation>
</comment>
<feature type="transmembrane region" description="Helical" evidence="8">
    <location>
        <begin position="127"/>
        <end position="145"/>
    </location>
</feature>
<feature type="transmembrane region" description="Helical" evidence="8">
    <location>
        <begin position="185"/>
        <end position="205"/>
    </location>
</feature>
<dbReference type="PIRSF" id="PIRSF002869">
    <property type="entry name" value="MviN"/>
    <property type="match status" value="1"/>
</dbReference>
<keyword evidence="5" id="KW-0573">Peptidoglycan synthesis</keyword>
<evidence type="ECO:0000256" key="7">
    <source>
        <dbReference type="ARBA" id="ARBA00023136"/>
    </source>
</evidence>
<name>A0A3B1AFB8_9ZZZZ</name>
<feature type="transmembrane region" description="Helical" evidence="8">
    <location>
        <begin position="152"/>
        <end position="173"/>
    </location>
</feature>